<evidence type="ECO:0000256" key="6">
    <source>
        <dbReference type="HAMAP-Rule" id="MF_01366"/>
    </source>
</evidence>
<evidence type="ECO:0000256" key="5">
    <source>
        <dbReference type="ARBA" id="ARBA00035201"/>
    </source>
</evidence>
<evidence type="ECO:0000256" key="4">
    <source>
        <dbReference type="ARBA" id="ARBA00023274"/>
    </source>
</evidence>
<keyword evidence="10" id="KW-1185">Reference proteome</keyword>
<evidence type="ECO:0000256" key="2">
    <source>
        <dbReference type="ARBA" id="ARBA00011838"/>
    </source>
</evidence>
<dbReference type="Pfam" id="PF00572">
    <property type="entry name" value="Ribosomal_L13"/>
    <property type="match status" value="1"/>
</dbReference>
<dbReference type="InterPro" id="IPR036899">
    <property type="entry name" value="Ribosomal_uL13_sf"/>
</dbReference>
<dbReference type="PANTHER" id="PTHR11545:SF2">
    <property type="entry name" value="LARGE RIBOSOMAL SUBUNIT PROTEIN UL13M"/>
    <property type="match status" value="1"/>
</dbReference>
<dbReference type="PANTHER" id="PTHR11545">
    <property type="entry name" value="RIBOSOMAL PROTEIN L13"/>
    <property type="match status" value="1"/>
</dbReference>
<dbReference type="GO" id="GO:0006412">
    <property type="term" value="P:translation"/>
    <property type="evidence" value="ECO:0007669"/>
    <property type="project" value="UniProtKB-UniRule"/>
</dbReference>
<evidence type="ECO:0000256" key="7">
    <source>
        <dbReference type="RuleBase" id="RU003877"/>
    </source>
</evidence>
<dbReference type="FunFam" id="3.90.1180.10:FF:000001">
    <property type="entry name" value="50S ribosomal protein L13"/>
    <property type="match status" value="1"/>
</dbReference>
<dbReference type="PIRSF" id="PIRSF002181">
    <property type="entry name" value="Ribosomal_L13"/>
    <property type="match status" value="1"/>
</dbReference>
<accession>A0A2L1GMS5</accession>
<dbReference type="Proteomes" id="UP000239867">
    <property type="component" value="Chromosome"/>
</dbReference>
<evidence type="ECO:0000313" key="9">
    <source>
        <dbReference type="EMBL" id="AVD70991.1"/>
    </source>
</evidence>
<evidence type="ECO:0000256" key="1">
    <source>
        <dbReference type="ARBA" id="ARBA00006227"/>
    </source>
</evidence>
<dbReference type="OrthoDB" id="9801330at2"/>
<dbReference type="GO" id="GO:0003729">
    <property type="term" value="F:mRNA binding"/>
    <property type="evidence" value="ECO:0007669"/>
    <property type="project" value="UniProtKB-ARBA"/>
</dbReference>
<dbReference type="RefSeq" id="WP_017865911.1">
    <property type="nucleotide sequence ID" value="NZ_CP021255.1"/>
</dbReference>
<name>A0A2L1GMS5_9BACT</name>
<keyword evidence="4 6" id="KW-0687">Ribonucleoprotein</keyword>
<dbReference type="NCBIfam" id="TIGR01066">
    <property type="entry name" value="rplM_bact"/>
    <property type="match status" value="1"/>
</dbReference>
<dbReference type="GO" id="GO:0017148">
    <property type="term" value="P:negative regulation of translation"/>
    <property type="evidence" value="ECO:0007669"/>
    <property type="project" value="TreeGrafter"/>
</dbReference>
<comment type="function">
    <text evidence="6 8">This protein is one of the early assembly proteins of the 50S ribosomal subunit, although it is not seen to bind rRNA by itself. It is important during the early stages of 50S assembly.</text>
</comment>
<dbReference type="SUPFAM" id="SSF52161">
    <property type="entry name" value="Ribosomal protein L13"/>
    <property type="match status" value="1"/>
</dbReference>
<evidence type="ECO:0000256" key="8">
    <source>
        <dbReference type="RuleBase" id="RU003878"/>
    </source>
</evidence>
<dbReference type="InterPro" id="IPR023563">
    <property type="entry name" value="Ribosomal_uL13_CS"/>
</dbReference>
<dbReference type="PROSITE" id="PS00783">
    <property type="entry name" value="RIBOSOMAL_L13"/>
    <property type="match status" value="1"/>
</dbReference>
<evidence type="ECO:0000256" key="3">
    <source>
        <dbReference type="ARBA" id="ARBA00022980"/>
    </source>
</evidence>
<gene>
    <name evidence="6 8" type="primary">rplM</name>
    <name evidence="9" type="ORF">CAY53_05455</name>
</gene>
<keyword evidence="3 6" id="KW-0689">Ribosomal protein</keyword>
<dbReference type="GO" id="GO:0022625">
    <property type="term" value="C:cytosolic large ribosomal subunit"/>
    <property type="evidence" value="ECO:0007669"/>
    <property type="project" value="TreeGrafter"/>
</dbReference>
<dbReference type="GO" id="GO:0003735">
    <property type="term" value="F:structural constituent of ribosome"/>
    <property type="evidence" value="ECO:0007669"/>
    <property type="project" value="InterPro"/>
</dbReference>
<dbReference type="InterPro" id="IPR005822">
    <property type="entry name" value="Ribosomal_uL13"/>
</dbReference>
<proteinExistence type="inferred from homology"/>
<dbReference type="AlphaFoldDB" id="A0A2L1GMS5"/>
<dbReference type="KEGG" id="deo:CAY53_05455"/>
<dbReference type="Gene3D" id="3.90.1180.10">
    <property type="entry name" value="Ribosomal protein L13"/>
    <property type="match status" value="1"/>
</dbReference>
<dbReference type="EMBL" id="CP021255">
    <property type="protein sequence ID" value="AVD70991.1"/>
    <property type="molecule type" value="Genomic_DNA"/>
</dbReference>
<dbReference type="HAMAP" id="MF_01366">
    <property type="entry name" value="Ribosomal_uL13"/>
    <property type="match status" value="1"/>
</dbReference>
<dbReference type="CDD" id="cd00392">
    <property type="entry name" value="Ribosomal_L13"/>
    <property type="match status" value="1"/>
</dbReference>
<protein>
    <recommendedName>
        <fullName evidence="5 6">Large ribosomal subunit protein uL13</fullName>
    </recommendedName>
</protein>
<sequence>MKTYFTPVEKIERKWYVADADGKTLGRVAAEVAVLLRGKHKPSFCTFQDNGDFVIVVNAERIHLSGDKLEQKVYYRHSGYPGGLKETTARELLAKDPEEMIRKAVRGMLPKNKLGRAQLKKLKVYAGQEHPHQAQKPEIYEIR</sequence>
<dbReference type="InterPro" id="IPR005823">
    <property type="entry name" value="Ribosomal_uL13_bac-type"/>
</dbReference>
<reference evidence="9 10" key="1">
    <citation type="journal article" date="2018" name="MBio">
        <title>Insights into the evolution of host association through the isolation and characterization of a novel human periodontal pathobiont, Desulfobulbus oralis.</title>
        <authorList>
            <person name="Cross K.L."/>
            <person name="Chirania P."/>
            <person name="Xiong W."/>
            <person name="Beall C.J."/>
            <person name="Elkins J.G."/>
            <person name="Giannone R.J."/>
            <person name="Griffen A.L."/>
            <person name="Guss A.M."/>
            <person name="Hettich R.L."/>
            <person name="Joshi S.S."/>
            <person name="Mokrzan E.M."/>
            <person name="Martin R.K."/>
            <person name="Zhulin I.B."/>
            <person name="Leys E.J."/>
            <person name="Podar M."/>
        </authorList>
    </citation>
    <scope>NUCLEOTIDE SEQUENCE [LARGE SCALE GENOMIC DNA]</scope>
    <source>
        <strain evidence="9 10">ORNL</strain>
    </source>
</reference>
<comment type="similarity">
    <text evidence="1 6 7">Belongs to the universal ribosomal protein uL13 family.</text>
</comment>
<comment type="subunit">
    <text evidence="2 6">Part of the 50S ribosomal subunit.</text>
</comment>
<evidence type="ECO:0000313" key="10">
    <source>
        <dbReference type="Proteomes" id="UP000239867"/>
    </source>
</evidence>
<organism evidence="9 10">
    <name type="scientific">Desulfobulbus oralis</name>
    <dbReference type="NCBI Taxonomy" id="1986146"/>
    <lineage>
        <taxon>Bacteria</taxon>
        <taxon>Pseudomonadati</taxon>
        <taxon>Thermodesulfobacteriota</taxon>
        <taxon>Desulfobulbia</taxon>
        <taxon>Desulfobulbales</taxon>
        <taxon>Desulfobulbaceae</taxon>
        <taxon>Desulfobulbus</taxon>
    </lineage>
</organism>